<dbReference type="GO" id="GO:0030020">
    <property type="term" value="F:extracellular matrix structural constituent conferring tensile strength"/>
    <property type="evidence" value="ECO:0007669"/>
    <property type="project" value="TreeGrafter"/>
</dbReference>
<feature type="region of interest" description="Disordered" evidence="1">
    <location>
        <begin position="185"/>
        <end position="245"/>
    </location>
</feature>
<dbReference type="EMBL" id="KU521356">
    <property type="protein sequence ID" value="ANM44940.1"/>
    <property type="molecule type" value="Genomic_DNA"/>
</dbReference>
<dbReference type="InterPro" id="IPR050149">
    <property type="entry name" value="Collagen_superfamily"/>
</dbReference>
<feature type="compositionally biased region" description="Basic and acidic residues" evidence="1">
    <location>
        <begin position="53"/>
        <end position="64"/>
    </location>
</feature>
<reference evidence="2 3" key="1">
    <citation type="journal article" date="2016" name="Sci. Rep.">
        <title>A proposed integrated approach for the preclinical evaluation of phage therapy in Pseudomonas infections.</title>
        <authorList>
            <person name="Danis-Wlodarczyk K."/>
            <person name="Vandenheuvel D."/>
            <person name="Jang H.B."/>
            <person name="Briers Y."/>
            <person name="Olszak T."/>
            <person name="Arabski M."/>
            <person name="Wasik S."/>
            <person name="Drabik M."/>
            <person name="Higgins G."/>
            <person name="Tyrrell J."/>
            <person name="Harvey B.J."/>
            <person name="Noben J.P."/>
            <person name="Lavigne R."/>
            <person name="Drulis-Kawa Z."/>
        </authorList>
    </citation>
    <scope>NUCLEOTIDE SEQUENCE [LARGE SCALE GENOMIC DNA]</scope>
</reference>
<dbReference type="PANTHER" id="PTHR24023:SF1095">
    <property type="entry name" value="EGF-LIKE DOMAIN-CONTAINING PROTEIN"/>
    <property type="match status" value="1"/>
</dbReference>
<dbReference type="PANTHER" id="PTHR24023">
    <property type="entry name" value="COLLAGEN ALPHA"/>
    <property type="match status" value="1"/>
</dbReference>
<feature type="region of interest" description="Disordered" evidence="1">
    <location>
        <begin position="454"/>
        <end position="494"/>
    </location>
</feature>
<evidence type="ECO:0000313" key="2">
    <source>
        <dbReference type="EMBL" id="ANM44940.1"/>
    </source>
</evidence>
<feature type="compositionally biased region" description="Low complexity" evidence="1">
    <location>
        <begin position="233"/>
        <end position="245"/>
    </location>
</feature>
<feature type="region of interest" description="Disordered" evidence="1">
    <location>
        <begin position="48"/>
        <end position="72"/>
    </location>
</feature>
<dbReference type="GO" id="GO:0005615">
    <property type="term" value="C:extracellular space"/>
    <property type="evidence" value="ECO:0007669"/>
    <property type="project" value="TreeGrafter"/>
</dbReference>
<feature type="region of interest" description="Disordered" evidence="1">
    <location>
        <begin position="277"/>
        <end position="309"/>
    </location>
</feature>
<dbReference type="Gene3D" id="1.20.5.320">
    <property type="entry name" value="6-Phosphogluconate Dehydrogenase, domain 3"/>
    <property type="match status" value="3"/>
</dbReference>
<dbReference type="Proteomes" id="UP000224336">
    <property type="component" value="Segment"/>
</dbReference>
<dbReference type="GO" id="GO:0030198">
    <property type="term" value="P:extracellular matrix organization"/>
    <property type="evidence" value="ECO:0007669"/>
    <property type="project" value="TreeGrafter"/>
</dbReference>
<organism evidence="2 3">
    <name type="scientific">Pseudomonas phage KTN4</name>
    <dbReference type="NCBI Taxonomy" id="1862701"/>
    <lineage>
        <taxon>Viruses</taxon>
        <taxon>Duplodnaviria</taxon>
        <taxon>Heunggongvirae</taxon>
        <taxon>Uroviricota</taxon>
        <taxon>Caudoviricetes</taxon>
        <taxon>Chimalliviridae</taxon>
        <taxon>Phikzvirus</taxon>
        <taxon>Phikzvirus phiKZ</taxon>
    </lineage>
</organism>
<evidence type="ECO:0000313" key="3">
    <source>
        <dbReference type="Proteomes" id="UP000224336"/>
    </source>
</evidence>
<proteinExistence type="predicted"/>
<protein>
    <submittedName>
        <fullName evidence="2">Putative tail fiber</fullName>
    </submittedName>
</protein>
<sequence length="1093" mass="115807">MASAFEDYVNGELPKRVSSIDEPTSVVNGHIPVSTGVGLNTTFVDPVTIPGLKGEDGQPGKDGDQGPPGPVGPAINIIANVDLATFEQDIKPLDTHNVGDAWFVEDRLWVWESPLGNEDPPVKGRWVETGSLRGPDGTGLVIRGRWPNNLELPKTESNKPGDAYSWNNQLWAWMLISGNNPPENPTIDDYDWFPVTPQGERGPEGPEGPQGKDGEIGPEGPQGEPAMPFTIKDSLPSPADLPDPSVAKESEAYLVTMEAGKPEHLFIFVKGAWSDLGTFQGPEGPQGKPGNTGDPGPDGKQGEPGPQGRNLEVVKAVETADDLLTTTGVEQYQGVSVRSTNTVYVLTGQDPTVDISWTAMGSFRGPQGPEGPQGEDGEQGLPGEPGAQGKSAFQVALDNGFTGTEGEWLISLHGKNVVITGAVANEAALPADAPDQAAYFTQDTSTLFVKIDGNWVNSGTHRGPKGEDGAPGKDGDQGPEGPEGPEGPQGPAGEPIQIIAAIDTPEDTPPEALADNQWKAYTVKSTGEVFVNMDGSRWTSIGIMAGPQGKPGEGLNIKGVLTDASQLPKKDTDPDLVTGDSYWVETNEGTMLYTYQGQEIDGYIGPINLNGEQGIQGVEGPQGPEGKQGGGLLIIYVGDDAGKPVASADNVGKGIAIRTNTEGQVEVFVSIDTEGTFTWESLGVLAMGPQGPEGPEGKQGVPGIPGKTGQKGERGSSWVILPEGQTAPTSIDGNRGDWCIDKTGTVWYKDANWVVFYKLMSVPVSEVDPEDVDKKMVRYKLGWTELPVDEVVDAEVGVFYGRRKATADGAVEWTAIELPTPAIDAVPSPVVNAQYVRKGIAGGETEWATITFPEIPSDVVRDTAQATKPQGRVAGNWVDVAPLQTDDTLMGMQNGEWVAVPAAVIGEVPSEGANGTNYVREKTASGSKWTPVTIIVDQADATSGQLFLRNAAAKSWTLFQGPNNDVTADGDWLRSRTGTNITWKKLDKSFDAYRLKSSTFTGTALTITPANQQCYKVQTAANQTITIENGPADRMITAVLVLLGKVAMPTLSSAVLQWNNGTPVIVDDLGDTKTVLTLLWDGTNWIVSKGAVI</sequence>
<evidence type="ECO:0000256" key="1">
    <source>
        <dbReference type="SAM" id="MobiDB-lite"/>
    </source>
</evidence>
<feature type="compositionally biased region" description="Basic and acidic residues" evidence="1">
    <location>
        <begin position="464"/>
        <end position="476"/>
    </location>
</feature>
<name>A0A192Y6J7_9CAUD</name>
<dbReference type="GO" id="GO:0031012">
    <property type="term" value="C:extracellular matrix"/>
    <property type="evidence" value="ECO:0007669"/>
    <property type="project" value="TreeGrafter"/>
</dbReference>
<feature type="region of interest" description="Disordered" evidence="1">
    <location>
        <begin position="691"/>
        <end position="715"/>
    </location>
</feature>
<gene>
    <name evidence="2" type="ORF">KTN4_182</name>
</gene>
<accession>A0A192Y6J7</accession>
<feature type="region of interest" description="Disordered" evidence="1">
    <location>
        <begin position="362"/>
        <end position="389"/>
    </location>
</feature>